<keyword evidence="6" id="KW-1185">Reference proteome</keyword>
<dbReference type="InterPro" id="IPR009057">
    <property type="entry name" value="Homeodomain-like_sf"/>
</dbReference>
<organism evidence="5 6">
    <name type="scientific">Sesamum angolense</name>
    <dbReference type="NCBI Taxonomy" id="2727404"/>
    <lineage>
        <taxon>Eukaryota</taxon>
        <taxon>Viridiplantae</taxon>
        <taxon>Streptophyta</taxon>
        <taxon>Embryophyta</taxon>
        <taxon>Tracheophyta</taxon>
        <taxon>Spermatophyta</taxon>
        <taxon>Magnoliopsida</taxon>
        <taxon>eudicotyledons</taxon>
        <taxon>Gunneridae</taxon>
        <taxon>Pentapetalae</taxon>
        <taxon>asterids</taxon>
        <taxon>lamiids</taxon>
        <taxon>Lamiales</taxon>
        <taxon>Pedaliaceae</taxon>
        <taxon>Sesamum</taxon>
    </lineage>
</organism>
<evidence type="ECO:0000256" key="3">
    <source>
        <dbReference type="ARBA" id="ARBA00023242"/>
    </source>
</evidence>
<evidence type="ECO:0000256" key="4">
    <source>
        <dbReference type="SAM" id="MobiDB-lite"/>
    </source>
</evidence>
<keyword evidence="2 5" id="KW-0371">Homeobox</keyword>
<reference evidence="5" key="2">
    <citation type="journal article" date="2024" name="Plant">
        <title>Genomic evolution and insights into agronomic trait innovations of Sesamum species.</title>
        <authorList>
            <person name="Miao H."/>
            <person name="Wang L."/>
            <person name="Qu L."/>
            <person name="Liu H."/>
            <person name="Sun Y."/>
            <person name="Le M."/>
            <person name="Wang Q."/>
            <person name="Wei S."/>
            <person name="Zheng Y."/>
            <person name="Lin W."/>
            <person name="Duan Y."/>
            <person name="Cao H."/>
            <person name="Xiong S."/>
            <person name="Wang X."/>
            <person name="Wei L."/>
            <person name="Li C."/>
            <person name="Ma Q."/>
            <person name="Ju M."/>
            <person name="Zhao R."/>
            <person name="Li G."/>
            <person name="Mu C."/>
            <person name="Tian Q."/>
            <person name="Mei H."/>
            <person name="Zhang T."/>
            <person name="Gao T."/>
            <person name="Zhang H."/>
        </authorList>
    </citation>
    <scope>NUCLEOTIDE SEQUENCE</scope>
    <source>
        <strain evidence="5">K16</strain>
    </source>
</reference>
<dbReference type="EMBL" id="JACGWL010000012">
    <property type="protein sequence ID" value="KAK4390641.1"/>
    <property type="molecule type" value="Genomic_DNA"/>
</dbReference>
<keyword evidence="1 5" id="KW-0238">DNA-binding</keyword>
<dbReference type="InterPro" id="IPR050224">
    <property type="entry name" value="TALE_homeobox"/>
</dbReference>
<dbReference type="SUPFAM" id="SSF46689">
    <property type="entry name" value="Homeodomain-like"/>
    <property type="match status" value="1"/>
</dbReference>
<dbReference type="AlphaFoldDB" id="A0AAE1WC68"/>
<evidence type="ECO:0000256" key="2">
    <source>
        <dbReference type="ARBA" id="ARBA00023155"/>
    </source>
</evidence>
<protein>
    <submittedName>
        <fullName evidence="5">BEL1-like homeodomain protein 4</fullName>
    </submittedName>
</protein>
<evidence type="ECO:0000256" key="1">
    <source>
        <dbReference type="ARBA" id="ARBA00023125"/>
    </source>
</evidence>
<reference evidence="5" key="1">
    <citation type="submission" date="2020-06" db="EMBL/GenBank/DDBJ databases">
        <authorList>
            <person name="Li T."/>
            <person name="Hu X."/>
            <person name="Zhang T."/>
            <person name="Song X."/>
            <person name="Zhang H."/>
            <person name="Dai N."/>
            <person name="Sheng W."/>
            <person name="Hou X."/>
            <person name="Wei L."/>
        </authorList>
    </citation>
    <scope>NUCLEOTIDE SEQUENCE</scope>
    <source>
        <strain evidence="5">K16</strain>
        <tissue evidence="5">Leaf</tissue>
    </source>
</reference>
<feature type="region of interest" description="Disordered" evidence="4">
    <location>
        <begin position="27"/>
        <end position="80"/>
    </location>
</feature>
<proteinExistence type="predicted"/>
<sequence length="134" mass="14955">MFQVSNWFINARVRLWKPMVEQMYQQEFQEEVQPPTTPKEETASEPSSNKTGANTTAPPPISLSITEKEKDPTSSAACHDAPPLEYRSFMADAAAGMMFRVGSQAGDVSLTLGLRHSENVPKMSRLSIRDFQAY</sequence>
<comment type="caution">
    <text evidence="5">The sequence shown here is derived from an EMBL/GenBank/DDBJ whole genome shotgun (WGS) entry which is preliminary data.</text>
</comment>
<accession>A0AAE1WC68</accession>
<feature type="compositionally biased region" description="Polar residues" evidence="4">
    <location>
        <begin position="44"/>
        <end position="56"/>
    </location>
</feature>
<dbReference type="Proteomes" id="UP001289374">
    <property type="component" value="Unassembled WGS sequence"/>
</dbReference>
<keyword evidence="3" id="KW-0539">Nucleus</keyword>
<dbReference type="GO" id="GO:0003677">
    <property type="term" value="F:DNA binding"/>
    <property type="evidence" value="ECO:0007669"/>
    <property type="project" value="UniProtKB-KW"/>
</dbReference>
<evidence type="ECO:0000313" key="6">
    <source>
        <dbReference type="Proteomes" id="UP001289374"/>
    </source>
</evidence>
<evidence type="ECO:0000313" key="5">
    <source>
        <dbReference type="EMBL" id="KAK4390641.1"/>
    </source>
</evidence>
<name>A0AAE1WC68_9LAMI</name>
<gene>
    <name evidence="5" type="ORF">Sango_2127400</name>
</gene>
<dbReference type="PANTHER" id="PTHR11850">
    <property type="entry name" value="HOMEOBOX PROTEIN TRANSCRIPTION FACTORS"/>
    <property type="match status" value="1"/>
</dbReference>
<dbReference type="Gene3D" id="1.10.10.60">
    <property type="entry name" value="Homeodomain-like"/>
    <property type="match status" value="1"/>
</dbReference>